<evidence type="ECO:0000313" key="5">
    <source>
        <dbReference type="Proteomes" id="UP000285655"/>
    </source>
</evidence>
<dbReference type="PANTHER" id="PTHR34512:SF30">
    <property type="entry name" value="OUTER MEMBRANE PROTEIN ASSEMBLY FACTOR BAMB"/>
    <property type="match status" value="1"/>
</dbReference>
<feature type="domain" description="Pyrrolo-quinoline quinone repeat" evidence="3">
    <location>
        <begin position="89"/>
        <end position="256"/>
    </location>
</feature>
<feature type="chain" id="PRO_5019382158" description="Pyrrolo-quinoline quinone repeat domain-containing protein" evidence="2">
    <location>
        <begin position="28"/>
        <end position="560"/>
    </location>
</feature>
<evidence type="ECO:0000259" key="3">
    <source>
        <dbReference type="Pfam" id="PF13360"/>
    </source>
</evidence>
<dbReference type="InterPro" id="IPR018391">
    <property type="entry name" value="PQQ_b-propeller_rpt"/>
</dbReference>
<comment type="caution">
    <text evidence="4">The sequence shown here is derived from an EMBL/GenBank/DDBJ whole genome shotgun (WGS) entry which is preliminary data.</text>
</comment>
<feature type="domain" description="Pyrrolo-quinoline quinone repeat" evidence="3">
    <location>
        <begin position="287"/>
        <end position="417"/>
    </location>
</feature>
<dbReference type="InterPro" id="IPR015943">
    <property type="entry name" value="WD40/YVTN_repeat-like_dom_sf"/>
</dbReference>
<protein>
    <recommendedName>
        <fullName evidence="3">Pyrrolo-quinoline quinone repeat domain-containing protein</fullName>
    </recommendedName>
</protein>
<evidence type="ECO:0000256" key="2">
    <source>
        <dbReference type="SAM" id="SignalP"/>
    </source>
</evidence>
<dbReference type="Pfam" id="PF13360">
    <property type="entry name" value="PQQ_2"/>
    <property type="match status" value="2"/>
</dbReference>
<proteinExistence type="predicted"/>
<name>A0A419DAY3_9BACT</name>
<evidence type="ECO:0000256" key="1">
    <source>
        <dbReference type="SAM" id="Phobius"/>
    </source>
</evidence>
<dbReference type="Gene3D" id="2.130.10.10">
    <property type="entry name" value="YVTN repeat-like/Quinoprotein amine dehydrogenase"/>
    <property type="match status" value="2"/>
</dbReference>
<keyword evidence="1" id="KW-1133">Transmembrane helix</keyword>
<dbReference type="AlphaFoldDB" id="A0A419DAY3"/>
<evidence type="ECO:0000313" key="4">
    <source>
        <dbReference type="EMBL" id="RJO60255.1"/>
    </source>
</evidence>
<dbReference type="SMART" id="SM00564">
    <property type="entry name" value="PQQ"/>
    <property type="match status" value="8"/>
</dbReference>
<reference evidence="4 5" key="1">
    <citation type="journal article" date="2017" name="ISME J.">
        <title>Energy and carbon metabolisms in a deep terrestrial subsurface fluid microbial community.</title>
        <authorList>
            <person name="Momper L."/>
            <person name="Jungbluth S.P."/>
            <person name="Lee M.D."/>
            <person name="Amend J.P."/>
        </authorList>
    </citation>
    <scope>NUCLEOTIDE SEQUENCE [LARGE SCALE GENOMIC DNA]</scope>
    <source>
        <strain evidence="4">SURF_29</strain>
    </source>
</reference>
<dbReference type="Proteomes" id="UP000285655">
    <property type="component" value="Unassembled WGS sequence"/>
</dbReference>
<keyword evidence="2" id="KW-0732">Signal</keyword>
<dbReference type="EMBL" id="QZJW01000050">
    <property type="protein sequence ID" value="RJO60255.1"/>
    <property type="molecule type" value="Genomic_DNA"/>
</dbReference>
<accession>A0A419DAY3</accession>
<organism evidence="4 5">
    <name type="scientific">candidate division WS5 bacterium</name>
    <dbReference type="NCBI Taxonomy" id="2093353"/>
    <lineage>
        <taxon>Bacteria</taxon>
        <taxon>candidate division WS5</taxon>
    </lineage>
</organism>
<keyword evidence="1" id="KW-0472">Membrane</keyword>
<sequence length="560" mass="61598">MKRLEKVIYFFTNLLFLSLFFLNTASAESGASPWPRLHGDSKLTGQSPYDTSKVTGAVKWRFDAAAGIENSPVIGADGTIYIADHTCNLYAIDPSGKEKWHFDAGEPVTSKEWGGFSCFQGSPSVAPDGTIYIVPMTGYLFAVSPEGKEKWRYPVFNFKNNWTSPAIGSDGTIYVGSESYPPNETGKPQEKSAFIYALNPDGTLKWSYDTGGNWSTSTASIADDGTIYMSGNDCQKSNCANVLFAMDGQTGKVRWTFKPDGIMEGSASIGTDGTIYFGVKGTHNPRDGKFYALAPDGKERWKITNIVGNSVIPAIAKNGTIYFGDWDGLFYAFDSNGKEKWRVQTPRSFETLSSSPAIGADGTVYFGSLANYFYAYTPDGKEKWKYRIEHSGTNSSPAIGRDGTVYVGLTSGHLVAFGEGTVDSSPAGSGTVQQKPSVLKFALGAMAVIFLIVLIVLIAVLKKRGTLKKFWLIPVILTAEMALNFTLFFLPDKKVEDQPTENTLDRMFEYGEDFEKVCPEKLVLKDGKYIGIYKGKEKEVPNMRQQDWISEKCPDTSWPK</sequence>
<feature type="signal peptide" evidence="2">
    <location>
        <begin position="1"/>
        <end position="27"/>
    </location>
</feature>
<dbReference type="InterPro" id="IPR002372">
    <property type="entry name" value="PQQ_rpt_dom"/>
</dbReference>
<dbReference type="PANTHER" id="PTHR34512">
    <property type="entry name" value="CELL SURFACE PROTEIN"/>
    <property type="match status" value="1"/>
</dbReference>
<keyword evidence="1" id="KW-0812">Transmembrane</keyword>
<gene>
    <name evidence="4" type="ORF">C4544_05800</name>
</gene>
<feature type="transmembrane region" description="Helical" evidence="1">
    <location>
        <begin position="441"/>
        <end position="461"/>
    </location>
</feature>
<dbReference type="Gene3D" id="2.80.10.50">
    <property type="match status" value="1"/>
</dbReference>
<dbReference type="SUPFAM" id="SSF50998">
    <property type="entry name" value="Quinoprotein alcohol dehydrogenase-like"/>
    <property type="match status" value="2"/>
</dbReference>
<feature type="transmembrane region" description="Helical" evidence="1">
    <location>
        <begin position="470"/>
        <end position="490"/>
    </location>
</feature>
<dbReference type="InterPro" id="IPR011047">
    <property type="entry name" value="Quinoprotein_ADH-like_sf"/>
</dbReference>